<evidence type="ECO:0000256" key="1">
    <source>
        <dbReference type="ARBA" id="ARBA00023125"/>
    </source>
</evidence>
<dbReference type="PROSITE" id="PS51898">
    <property type="entry name" value="TYR_RECOMBINASE"/>
    <property type="match status" value="1"/>
</dbReference>
<dbReference type="Gene3D" id="1.10.443.10">
    <property type="entry name" value="Intergrase catalytic core"/>
    <property type="match status" value="1"/>
</dbReference>
<dbReference type="Gene3D" id="1.10.150.130">
    <property type="match status" value="1"/>
</dbReference>
<dbReference type="InterPro" id="IPR002104">
    <property type="entry name" value="Integrase_catalytic"/>
</dbReference>
<dbReference type="GO" id="GO:0003677">
    <property type="term" value="F:DNA binding"/>
    <property type="evidence" value="ECO:0007669"/>
    <property type="project" value="UniProtKB-KW"/>
</dbReference>
<reference evidence="4" key="1">
    <citation type="journal article" date="2020" name="J. ISSAAS">
        <title>Lactobacilli and other gastrointestinal microbiota of Peromyscus leucopus, reservoir host for agents of Lyme disease and other zoonoses in North America.</title>
        <authorList>
            <person name="Milovic A."/>
            <person name="Bassam K."/>
            <person name="Shao H."/>
            <person name="Chatzistamou I."/>
            <person name="Tufts D.M."/>
            <person name="Diuk-Wasser M."/>
            <person name="Barbour A.G."/>
        </authorList>
    </citation>
    <scope>NUCLEOTIDE SEQUENCE</scope>
    <source>
        <strain evidence="4">LL40</strain>
    </source>
</reference>
<dbReference type="EMBL" id="MN577573">
    <property type="protein sequence ID" value="QGT50982.1"/>
    <property type="molecule type" value="Genomic_DNA"/>
</dbReference>
<dbReference type="SUPFAM" id="SSF56349">
    <property type="entry name" value="DNA breaking-rejoining enzymes"/>
    <property type="match status" value="1"/>
</dbReference>
<accession>A0A650ENH6</accession>
<dbReference type="AlphaFoldDB" id="A0A650ENH6"/>
<protein>
    <recommendedName>
        <fullName evidence="3">Tyr recombinase domain-containing protein</fullName>
    </recommendedName>
</protein>
<gene>
    <name evidence="4" type="ORF">Firmicute1046_0580</name>
</gene>
<name>A0A650ENH6_9FIRM</name>
<sequence length="296" mass="34824">MSKRNKAEAGVYQKQNGFWEYRFVMVVNGCQIAKKKGTDEFGNKLKTKKEAIKAREVAMIAARTERLRKKTISRRTVKEVFEEYCKFGRTGKAYQTIKKQNSLWKNHLSELFGNRFVDEISVAEVNDYLAQLYYIDGYAYKYTESFLKMFYLIFGQAYSRNYLDVDTYNKLCVNKDTKIKMPKLKSEDDTDIVAFNRDELTLLDDYFLGKSTETAYLLGRYCGLRINECFGLKWANVDLKNGTILIDRQMQYQDGLIKLVAPKTHNAKRTIYLNKFMKKYFKSLKKEIWTRRGTLP</sequence>
<dbReference type="InterPro" id="IPR013762">
    <property type="entry name" value="Integrase-like_cat_sf"/>
</dbReference>
<dbReference type="InterPro" id="IPR010998">
    <property type="entry name" value="Integrase_recombinase_N"/>
</dbReference>
<keyword evidence="1" id="KW-0238">DNA-binding</keyword>
<organism evidence="4">
    <name type="scientific">uncultured Bacillota bacterium</name>
    <dbReference type="NCBI Taxonomy" id="344338"/>
    <lineage>
        <taxon>Bacteria</taxon>
        <taxon>Bacillati</taxon>
        <taxon>Bacillota</taxon>
        <taxon>environmental samples</taxon>
    </lineage>
</organism>
<evidence type="ECO:0000313" key="4">
    <source>
        <dbReference type="EMBL" id="QGT50982.1"/>
    </source>
</evidence>
<proteinExistence type="predicted"/>
<dbReference type="GO" id="GO:0006310">
    <property type="term" value="P:DNA recombination"/>
    <property type="evidence" value="ECO:0007669"/>
    <property type="project" value="UniProtKB-KW"/>
</dbReference>
<feature type="domain" description="Tyr recombinase" evidence="3">
    <location>
        <begin position="180"/>
        <end position="296"/>
    </location>
</feature>
<evidence type="ECO:0000259" key="3">
    <source>
        <dbReference type="PROSITE" id="PS51898"/>
    </source>
</evidence>
<evidence type="ECO:0000256" key="2">
    <source>
        <dbReference type="ARBA" id="ARBA00023172"/>
    </source>
</evidence>
<keyword evidence="2" id="KW-0233">DNA recombination</keyword>
<dbReference type="GO" id="GO:0015074">
    <property type="term" value="P:DNA integration"/>
    <property type="evidence" value="ECO:0007669"/>
    <property type="project" value="InterPro"/>
</dbReference>
<dbReference type="InterPro" id="IPR011010">
    <property type="entry name" value="DNA_brk_join_enz"/>
</dbReference>